<evidence type="ECO:0000259" key="15">
    <source>
        <dbReference type="Pfam" id="PF01488"/>
    </source>
</evidence>
<organism evidence="17 18">
    <name type="scientific">Natranaerovirga hydrolytica</name>
    <dbReference type="NCBI Taxonomy" id="680378"/>
    <lineage>
        <taxon>Bacteria</taxon>
        <taxon>Bacillati</taxon>
        <taxon>Bacillota</taxon>
        <taxon>Clostridia</taxon>
        <taxon>Lachnospirales</taxon>
        <taxon>Natranaerovirgaceae</taxon>
        <taxon>Natranaerovirga</taxon>
    </lineage>
</organism>
<comment type="catalytic activity">
    <reaction evidence="7 8 13">
        <text>(S)-4-amino-5-oxopentanoate + tRNA(Glu) + NADP(+) = L-glutamyl-tRNA(Glu) + NADPH + H(+)</text>
        <dbReference type="Rhea" id="RHEA:12344"/>
        <dbReference type="Rhea" id="RHEA-COMP:9663"/>
        <dbReference type="Rhea" id="RHEA-COMP:9680"/>
        <dbReference type="ChEBI" id="CHEBI:15378"/>
        <dbReference type="ChEBI" id="CHEBI:57501"/>
        <dbReference type="ChEBI" id="CHEBI:57783"/>
        <dbReference type="ChEBI" id="CHEBI:58349"/>
        <dbReference type="ChEBI" id="CHEBI:78442"/>
        <dbReference type="ChEBI" id="CHEBI:78520"/>
        <dbReference type="EC" id="1.2.1.70"/>
    </reaction>
</comment>
<feature type="binding site" evidence="8 10">
    <location>
        <position position="106"/>
    </location>
    <ligand>
        <name>substrate</name>
    </ligand>
</feature>
<dbReference type="SUPFAM" id="SSF69075">
    <property type="entry name" value="Glutamyl tRNA-reductase dimerization domain"/>
    <property type="match status" value="1"/>
</dbReference>
<evidence type="ECO:0000256" key="10">
    <source>
        <dbReference type="PIRSR" id="PIRSR000445-2"/>
    </source>
</evidence>
<evidence type="ECO:0000256" key="3">
    <source>
        <dbReference type="ARBA" id="ARBA00012970"/>
    </source>
</evidence>
<dbReference type="GO" id="GO:0008883">
    <property type="term" value="F:glutamyl-tRNA reductase activity"/>
    <property type="evidence" value="ECO:0007669"/>
    <property type="project" value="UniProtKB-UniRule"/>
</dbReference>
<evidence type="ECO:0000256" key="6">
    <source>
        <dbReference type="ARBA" id="ARBA00023244"/>
    </source>
</evidence>
<evidence type="ECO:0000256" key="5">
    <source>
        <dbReference type="ARBA" id="ARBA00023002"/>
    </source>
</evidence>
<proteinExistence type="inferred from homology"/>
<feature type="binding site" evidence="8 10">
    <location>
        <begin position="111"/>
        <end position="113"/>
    </location>
    <ligand>
        <name>substrate</name>
    </ligand>
</feature>
<evidence type="ECO:0000256" key="11">
    <source>
        <dbReference type="PIRSR" id="PIRSR000445-3"/>
    </source>
</evidence>
<evidence type="ECO:0000313" key="17">
    <source>
        <dbReference type="EMBL" id="TCK92472.1"/>
    </source>
</evidence>
<evidence type="ECO:0000256" key="1">
    <source>
        <dbReference type="ARBA" id="ARBA00005059"/>
    </source>
</evidence>
<evidence type="ECO:0000256" key="2">
    <source>
        <dbReference type="ARBA" id="ARBA00005916"/>
    </source>
</evidence>
<keyword evidence="4 8" id="KW-0521">NADP</keyword>
<dbReference type="Pfam" id="PF00745">
    <property type="entry name" value="GlutR_dimer"/>
    <property type="match status" value="1"/>
</dbReference>
<dbReference type="PANTHER" id="PTHR43013:SF1">
    <property type="entry name" value="GLUTAMYL-TRNA REDUCTASE"/>
    <property type="match status" value="1"/>
</dbReference>
<comment type="pathway">
    <text evidence="1 8 13">Porphyrin-containing compound metabolism; protoporphyrin-IX biosynthesis; 5-aminolevulinate from L-glutamyl-tRNA(Glu): step 1/2.</text>
</comment>
<dbReference type="InterPro" id="IPR036453">
    <property type="entry name" value="GluRdtase_dimer_dom_sf"/>
</dbReference>
<dbReference type="NCBIfam" id="TIGR01035">
    <property type="entry name" value="hemA"/>
    <property type="match status" value="1"/>
</dbReference>
<dbReference type="InterPro" id="IPR036343">
    <property type="entry name" value="GluRdtase_N_sf"/>
</dbReference>
<keyword evidence="6 8" id="KW-0627">Porphyrin biosynthesis</keyword>
<dbReference type="OrthoDB" id="110209at2"/>
<evidence type="ECO:0000256" key="4">
    <source>
        <dbReference type="ARBA" id="ARBA00022857"/>
    </source>
</evidence>
<dbReference type="SUPFAM" id="SSF69742">
    <property type="entry name" value="Glutamyl tRNA-reductase catalytic, N-terminal domain"/>
    <property type="match status" value="1"/>
</dbReference>
<evidence type="ECO:0000256" key="8">
    <source>
        <dbReference type="HAMAP-Rule" id="MF_00087"/>
    </source>
</evidence>
<dbReference type="Pfam" id="PF01488">
    <property type="entry name" value="Shikimate_DH"/>
    <property type="match status" value="1"/>
</dbReference>
<evidence type="ECO:0000256" key="9">
    <source>
        <dbReference type="PIRSR" id="PIRSR000445-1"/>
    </source>
</evidence>
<evidence type="ECO:0000259" key="14">
    <source>
        <dbReference type="Pfam" id="PF00745"/>
    </source>
</evidence>
<sequence length="413" mass="47584">MQVGVISINHKKAPVEIREIAVFTDKKKIEAIDGLLELDIEEASILSTCNRSEIYIAAKDINKGLNQVKAFLIDYFKVKELKHYLVISANEKAIEHLYKVASGLDSIVIGEDQILGQVKDALEFSMELGSSKKFLNKLFRDATTFAKKMKHTYKISEKPLSIPYIGFLFVKEKLGHIKDKKIFIIGTGEMGALVLKHLKTNGVEDISVCSRTKRECKKDPVDPIFDTVQWIPYEERYSHIQEIDIIFSATSSPHTILRYEKYPKITHKQIIMDMAMPRDIDPKIETLEYVDVYNIDDLNEISQNNQASRETMALKIEAELMNAVECTSQWIKLTKMDPIIQSLQSLQQEVARDTLDMIDHKLDLNKKEKILIEKLIHTSLKRMVRTPIKALKQLNEEDEIKAYKEMLHKLYDI</sequence>
<keyword evidence="5 8" id="KW-0560">Oxidoreductase</keyword>
<feature type="domain" description="Quinate/shikimate 5-dehydrogenase/glutamyl-tRNA reductase" evidence="15">
    <location>
        <begin position="170"/>
        <end position="301"/>
    </location>
</feature>
<dbReference type="AlphaFoldDB" id="A0A4R1MKW4"/>
<feature type="domain" description="Glutamyl-tRNA reductase N-terminal" evidence="16">
    <location>
        <begin position="6"/>
        <end position="151"/>
    </location>
</feature>
<gene>
    <name evidence="8" type="primary">hemA</name>
    <name evidence="17" type="ORF">EDC19_2207</name>
</gene>
<dbReference type="InterPro" id="IPR000343">
    <property type="entry name" value="4pyrrol_synth_GluRdtase"/>
</dbReference>
<comment type="miscellaneous">
    <text evidence="8">During catalysis, the active site Cys acts as a nucleophile attacking the alpha-carbonyl group of tRNA-bound glutamate with the formation of a thioester intermediate between enzyme and glutamate, and the concomitant release of tRNA(Glu). The thioester intermediate is finally reduced by direct hydride transfer from NADPH, to form the product GSA.</text>
</comment>
<dbReference type="InterPro" id="IPR015895">
    <property type="entry name" value="4pyrrol_synth_GluRdtase_N"/>
</dbReference>
<dbReference type="PROSITE" id="PS00747">
    <property type="entry name" value="GLUTR"/>
    <property type="match status" value="1"/>
</dbReference>
<feature type="binding site" evidence="8 10">
    <location>
        <begin position="48"/>
        <end position="51"/>
    </location>
    <ligand>
        <name>substrate</name>
    </ligand>
</feature>
<comment type="function">
    <text evidence="8">Catalyzes the NADPH-dependent reduction of glutamyl-tRNA(Glu) to glutamate 1-semialdehyde (GSA).</text>
</comment>
<dbReference type="SUPFAM" id="SSF51735">
    <property type="entry name" value="NAD(P)-binding Rossmann-fold domains"/>
    <property type="match status" value="1"/>
</dbReference>
<feature type="binding site" evidence="8 11">
    <location>
        <begin position="186"/>
        <end position="191"/>
    </location>
    <ligand>
        <name>NADP(+)</name>
        <dbReference type="ChEBI" id="CHEBI:58349"/>
    </ligand>
</feature>
<dbReference type="Gene3D" id="3.40.50.720">
    <property type="entry name" value="NAD(P)-binding Rossmann-like Domain"/>
    <property type="match status" value="1"/>
</dbReference>
<dbReference type="InterPro" id="IPR015896">
    <property type="entry name" value="4pyrrol_synth_GluRdtase_dimer"/>
</dbReference>
<dbReference type="CDD" id="cd05213">
    <property type="entry name" value="NAD_bind_Glutamyl_tRNA_reduct"/>
    <property type="match status" value="1"/>
</dbReference>
<dbReference type="FunFam" id="3.30.460.30:FF:000001">
    <property type="entry name" value="Glutamyl-tRNA reductase"/>
    <property type="match status" value="1"/>
</dbReference>
<evidence type="ECO:0000259" key="16">
    <source>
        <dbReference type="Pfam" id="PF05201"/>
    </source>
</evidence>
<dbReference type="EC" id="1.2.1.70" evidence="3 8"/>
<dbReference type="HAMAP" id="MF_00087">
    <property type="entry name" value="Glu_tRNA_reductase"/>
    <property type="match status" value="1"/>
</dbReference>
<protein>
    <recommendedName>
        <fullName evidence="3 8">Glutamyl-tRNA reductase</fullName>
        <shortName evidence="8">GluTR</shortName>
        <ecNumber evidence="3 8">1.2.1.70</ecNumber>
    </recommendedName>
</protein>
<comment type="subunit">
    <text evidence="8">Homodimer.</text>
</comment>
<comment type="caution">
    <text evidence="17">The sequence shown here is derived from an EMBL/GenBank/DDBJ whole genome shotgun (WGS) entry which is preliminary data.</text>
</comment>
<dbReference type="InterPro" id="IPR018214">
    <property type="entry name" value="GluRdtase_CS"/>
</dbReference>
<dbReference type="InterPro" id="IPR036291">
    <property type="entry name" value="NAD(P)-bd_dom_sf"/>
</dbReference>
<dbReference type="UniPathway" id="UPA00251">
    <property type="reaction ID" value="UER00316"/>
</dbReference>
<evidence type="ECO:0000256" key="12">
    <source>
        <dbReference type="PIRSR" id="PIRSR000445-4"/>
    </source>
</evidence>
<dbReference type="RefSeq" id="WP_132282902.1">
    <property type="nucleotide sequence ID" value="NZ_SMGQ01000014.1"/>
</dbReference>
<keyword evidence="18" id="KW-1185">Reference proteome</keyword>
<reference evidence="17 18" key="1">
    <citation type="submission" date="2019-03" db="EMBL/GenBank/DDBJ databases">
        <title>Genomic Encyclopedia of Type Strains, Phase IV (KMG-IV): sequencing the most valuable type-strain genomes for metagenomic binning, comparative biology and taxonomic classification.</title>
        <authorList>
            <person name="Goeker M."/>
        </authorList>
    </citation>
    <scope>NUCLEOTIDE SEQUENCE [LARGE SCALE GENOMIC DNA]</scope>
    <source>
        <strain evidence="17 18">DSM 24176</strain>
    </source>
</reference>
<dbReference type="InterPro" id="IPR006151">
    <property type="entry name" value="Shikm_DH/Glu-tRNA_Rdtase"/>
</dbReference>
<dbReference type="GO" id="GO:0019353">
    <property type="term" value="P:protoporphyrinogen IX biosynthetic process from glutamate"/>
    <property type="evidence" value="ECO:0007669"/>
    <property type="project" value="TreeGrafter"/>
</dbReference>
<evidence type="ECO:0000256" key="13">
    <source>
        <dbReference type="RuleBase" id="RU000584"/>
    </source>
</evidence>
<evidence type="ECO:0000313" key="18">
    <source>
        <dbReference type="Proteomes" id="UP000294545"/>
    </source>
</evidence>
<name>A0A4R1MKW4_9FIRM</name>
<feature type="site" description="Important for activity" evidence="8 12">
    <location>
        <position position="96"/>
    </location>
</feature>
<feature type="domain" description="Tetrapyrrole biosynthesis glutamyl-tRNA reductase dimerisation" evidence="14">
    <location>
        <begin position="323"/>
        <end position="412"/>
    </location>
</feature>
<dbReference type="PIRSF" id="PIRSF000445">
    <property type="entry name" value="4pyrrol_synth_GluRdtase"/>
    <property type="match status" value="1"/>
</dbReference>
<comment type="similarity">
    <text evidence="2 8 13">Belongs to the glutamyl-tRNA reductase family.</text>
</comment>
<dbReference type="Proteomes" id="UP000294545">
    <property type="component" value="Unassembled WGS sequence"/>
</dbReference>
<dbReference type="Gene3D" id="3.30.460.30">
    <property type="entry name" value="Glutamyl-tRNA reductase, N-terminal domain"/>
    <property type="match status" value="1"/>
</dbReference>
<comment type="domain">
    <text evidence="8">Possesses an unusual extended V-shaped dimeric structure with each monomer consisting of three distinct domains arranged along a curved 'spinal' alpha-helix. The N-terminal catalytic domain specifically recognizes the glutamate moiety of the substrate. The second domain is the NADPH-binding domain, and the third C-terminal domain is responsible for dimerization.</text>
</comment>
<dbReference type="EMBL" id="SMGQ01000014">
    <property type="protein sequence ID" value="TCK92472.1"/>
    <property type="molecule type" value="Genomic_DNA"/>
</dbReference>
<dbReference type="Pfam" id="PF05201">
    <property type="entry name" value="GlutR_N"/>
    <property type="match status" value="1"/>
</dbReference>
<feature type="active site" description="Nucleophile" evidence="8 9">
    <location>
        <position position="49"/>
    </location>
</feature>
<evidence type="ECO:0000256" key="7">
    <source>
        <dbReference type="ARBA" id="ARBA00047464"/>
    </source>
</evidence>
<dbReference type="GO" id="GO:0050661">
    <property type="term" value="F:NADP binding"/>
    <property type="evidence" value="ECO:0007669"/>
    <property type="project" value="InterPro"/>
</dbReference>
<feature type="binding site" evidence="8 10">
    <location>
        <position position="117"/>
    </location>
    <ligand>
        <name>substrate</name>
    </ligand>
</feature>
<accession>A0A4R1MKW4</accession>
<dbReference type="PANTHER" id="PTHR43013">
    <property type="entry name" value="GLUTAMYL-TRNA REDUCTASE"/>
    <property type="match status" value="1"/>
</dbReference>